<evidence type="ECO:0000256" key="3">
    <source>
        <dbReference type="ARBA" id="ARBA00022729"/>
    </source>
</evidence>
<sequence>MTRMTLPTQSAGPRTRLGILVGVAIIATAGAVLTACAAPDPLTPTATGLYTRPMSGGAQIIAPLGTAPPEPPSPESCGALASLRPGPPPAPGQMPPGGSLAEIAARGRLIVGIDQNTNLLSFRDPDTGTLQGFDVDIAREITRDIFGDPEKLEFRLLTSAGRFTALENNDVDVVVHSTSITCDRAQRVGFSTEYLRTYQRLLVPKGSDITGPADLAGKRVCSFIATTSLATVQRVAPQATIVAVPDWDDCLVTLQKAQADAASTSDSLLAGFTAQDPELQIVGPPLETEHAGIGVNKDRSDLVRFVNGTLDRIRADGTWMRIYDRWLATPLGPVSGPPPAIYRD</sequence>
<evidence type="ECO:0000256" key="2">
    <source>
        <dbReference type="ARBA" id="ARBA00022448"/>
    </source>
</evidence>
<feature type="region of interest" description="Disordered" evidence="4">
    <location>
        <begin position="65"/>
        <end position="95"/>
    </location>
</feature>
<feature type="compositionally biased region" description="Pro residues" evidence="4">
    <location>
        <begin position="85"/>
        <end position="94"/>
    </location>
</feature>
<keyword evidence="7" id="KW-1185">Reference proteome</keyword>
<dbReference type="SUPFAM" id="SSF53850">
    <property type="entry name" value="Periplasmic binding protein-like II"/>
    <property type="match status" value="1"/>
</dbReference>
<keyword evidence="3" id="KW-0732">Signal</keyword>
<dbReference type="GO" id="GO:0005576">
    <property type="term" value="C:extracellular region"/>
    <property type="evidence" value="ECO:0007669"/>
    <property type="project" value="TreeGrafter"/>
</dbReference>
<dbReference type="GO" id="GO:0030288">
    <property type="term" value="C:outer membrane-bounded periplasmic space"/>
    <property type="evidence" value="ECO:0007669"/>
    <property type="project" value="TreeGrafter"/>
</dbReference>
<feature type="domain" description="Solute-binding protein family 3/N-terminal" evidence="5">
    <location>
        <begin position="108"/>
        <end position="330"/>
    </location>
</feature>
<dbReference type="SMART" id="SM00062">
    <property type="entry name" value="PBPb"/>
    <property type="match status" value="1"/>
</dbReference>
<evidence type="ECO:0000256" key="4">
    <source>
        <dbReference type="SAM" id="MobiDB-lite"/>
    </source>
</evidence>
<reference evidence="7" key="1">
    <citation type="submission" date="2016-10" db="EMBL/GenBank/DDBJ databases">
        <authorList>
            <person name="Varghese N."/>
            <person name="Submissions S."/>
        </authorList>
    </citation>
    <scope>NUCLEOTIDE SEQUENCE [LARGE SCALE GENOMIC DNA]</scope>
    <source>
        <strain evidence="7">DSM 44498</strain>
    </source>
</reference>
<gene>
    <name evidence="6" type="ORF">SAMN04490239_8930</name>
</gene>
<dbReference type="InterPro" id="IPR051455">
    <property type="entry name" value="Bact_solute-bind_prot3"/>
</dbReference>
<dbReference type="CDD" id="cd13690">
    <property type="entry name" value="PBP2_GluB"/>
    <property type="match status" value="1"/>
</dbReference>
<protein>
    <submittedName>
        <fullName evidence="6">Amino acid ABC transporter substrate-binding protein, PAAT family</fullName>
    </submittedName>
</protein>
<dbReference type="EMBL" id="FNSV01000005">
    <property type="protein sequence ID" value="SED59822.1"/>
    <property type="molecule type" value="Genomic_DNA"/>
</dbReference>
<dbReference type="RefSeq" id="WP_072951431.1">
    <property type="nucleotide sequence ID" value="NZ_CP070609.1"/>
</dbReference>
<dbReference type="AlphaFoldDB" id="A0A1H5BZ96"/>
<dbReference type="Pfam" id="PF00497">
    <property type="entry name" value="SBP_bac_3"/>
    <property type="match status" value="1"/>
</dbReference>
<organism evidence="6 7">
    <name type="scientific">Rhodococcus koreensis</name>
    <dbReference type="NCBI Taxonomy" id="99653"/>
    <lineage>
        <taxon>Bacteria</taxon>
        <taxon>Bacillati</taxon>
        <taxon>Actinomycetota</taxon>
        <taxon>Actinomycetes</taxon>
        <taxon>Mycobacteriales</taxon>
        <taxon>Nocardiaceae</taxon>
        <taxon>Rhodococcus</taxon>
    </lineage>
</organism>
<evidence type="ECO:0000313" key="7">
    <source>
        <dbReference type="Proteomes" id="UP000183561"/>
    </source>
</evidence>
<dbReference type="Gene3D" id="3.40.190.10">
    <property type="entry name" value="Periplasmic binding protein-like II"/>
    <property type="match status" value="2"/>
</dbReference>
<dbReference type="Proteomes" id="UP000183561">
    <property type="component" value="Unassembled WGS sequence"/>
</dbReference>
<dbReference type="PANTHER" id="PTHR30085:SF6">
    <property type="entry name" value="ABC TRANSPORTER GLUTAMINE-BINDING PROTEIN GLNH"/>
    <property type="match status" value="1"/>
</dbReference>
<dbReference type="InterPro" id="IPR001638">
    <property type="entry name" value="Solute-binding_3/MltF_N"/>
</dbReference>
<name>A0A1H5BZ96_9NOCA</name>
<accession>A0A1H5BZ96</accession>
<dbReference type="PANTHER" id="PTHR30085">
    <property type="entry name" value="AMINO ACID ABC TRANSPORTER PERMEASE"/>
    <property type="match status" value="1"/>
</dbReference>
<evidence type="ECO:0000313" key="6">
    <source>
        <dbReference type="EMBL" id="SED59822.1"/>
    </source>
</evidence>
<proteinExistence type="inferred from homology"/>
<evidence type="ECO:0000259" key="5">
    <source>
        <dbReference type="SMART" id="SM00062"/>
    </source>
</evidence>
<comment type="similarity">
    <text evidence="1">Belongs to the bacterial solute-binding protein 3 family.</text>
</comment>
<keyword evidence="2" id="KW-0813">Transport</keyword>
<evidence type="ECO:0000256" key="1">
    <source>
        <dbReference type="ARBA" id="ARBA00010333"/>
    </source>
</evidence>
<dbReference type="GO" id="GO:0006865">
    <property type="term" value="P:amino acid transport"/>
    <property type="evidence" value="ECO:0007669"/>
    <property type="project" value="TreeGrafter"/>
</dbReference>
<dbReference type="OrthoDB" id="9807888at2"/>